<proteinExistence type="inferred from homology"/>
<protein>
    <submittedName>
        <fullName evidence="12">Methyl-accepting chemotaxis sensory transducer</fullName>
    </submittedName>
</protein>
<dbReference type="PROSITE" id="PS50885">
    <property type="entry name" value="HAMP"/>
    <property type="match status" value="1"/>
</dbReference>
<dbReference type="Gene3D" id="1.10.287.950">
    <property type="entry name" value="Methyl-accepting chemotaxis protein"/>
    <property type="match status" value="1"/>
</dbReference>
<dbReference type="PANTHER" id="PTHR32089:SF119">
    <property type="entry name" value="METHYL-ACCEPTING CHEMOTAXIS PROTEIN CTPL"/>
    <property type="match status" value="1"/>
</dbReference>
<dbReference type="InterPro" id="IPR003660">
    <property type="entry name" value="HAMP_dom"/>
</dbReference>
<reference evidence="12 13" key="1">
    <citation type="journal article" date="2017" name="Antonie Van Leeuwenhoek">
        <title>Rhizobium rhizosphaerae sp. nov., a novel species isolated from rice rhizosphere.</title>
        <authorList>
            <person name="Zhao J.J."/>
            <person name="Zhang J."/>
            <person name="Zhang R.J."/>
            <person name="Zhang C.W."/>
            <person name="Yin H.Q."/>
            <person name="Zhang X.X."/>
        </authorList>
    </citation>
    <scope>NUCLEOTIDE SEQUENCE [LARGE SCALE GENOMIC DNA]</scope>
    <source>
        <strain evidence="12 13">BSs20135</strain>
    </source>
</reference>
<dbReference type="EMBL" id="BAEO01000043">
    <property type="protein sequence ID" value="GAC19959.1"/>
    <property type="molecule type" value="Genomic_DNA"/>
</dbReference>
<evidence type="ECO:0000256" key="8">
    <source>
        <dbReference type="SAM" id="Coils"/>
    </source>
</evidence>
<dbReference type="GO" id="GO:0016020">
    <property type="term" value="C:membrane"/>
    <property type="evidence" value="ECO:0007669"/>
    <property type="project" value="UniProtKB-SubCell"/>
</dbReference>
<evidence type="ECO:0000256" key="5">
    <source>
        <dbReference type="ARBA" id="ARBA00023224"/>
    </source>
</evidence>
<evidence type="ECO:0000259" key="10">
    <source>
        <dbReference type="PROSITE" id="PS50111"/>
    </source>
</evidence>
<comment type="caution">
    <text evidence="12">The sequence shown here is derived from an EMBL/GenBank/DDBJ whole genome shotgun (WGS) entry which is preliminary data.</text>
</comment>
<evidence type="ECO:0000256" key="1">
    <source>
        <dbReference type="ARBA" id="ARBA00004141"/>
    </source>
</evidence>
<evidence type="ECO:0000256" key="9">
    <source>
        <dbReference type="SAM" id="Phobius"/>
    </source>
</evidence>
<dbReference type="SMART" id="SM00283">
    <property type="entry name" value="MA"/>
    <property type="match status" value="1"/>
</dbReference>
<keyword evidence="13" id="KW-1185">Reference proteome</keyword>
<dbReference type="eggNOG" id="COG0840">
    <property type="taxonomic scope" value="Bacteria"/>
</dbReference>
<comment type="subcellular location">
    <subcellularLocation>
        <location evidence="1">Membrane</location>
        <topology evidence="1">Multi-pass membrane protein</topology>
    </subcellularLocation>
</comment>
<feature type="domain" description="Methyl-accepting transducer" evidence="10">
    <location>
        <begin position="243"/>
        <end position="496"/>
    </location>
</feature>
<evidence type="ECO:0000256" key="6">
    <source>
        <dbReference type="ARBA" id="ARBA00029447"/>
    </source>
</evidence>
<dbReference type="SUPFAM" id="SSF58104">
    <property type="entry name" value="Methyl-accepting chemotaxis protein (MCP) signaling domain"/>
    <property type="match status" value="1"/>
</dbReference>
<comment type="similarity">
    <text evidence="6">Belongs to the methyl-accepting chemotaxis (MCP) protein family.</text>
</comment>
<dbReference type="PANTHER" id="PTHR32089">
    <property type="entry name" value="METHYL-ACCEPTING CHEMOTAXIS PROTEIN MCPB"/>
    <property type="match status" value="1"/>
</dbReference>
<keyword evidence="8" id="KW-0175">Coiled coil</keyword>
<name>K6XH35_9ALTE</name>
<dbReference type="Pfam" id="PF00015">
    <property type="entry name" value="MCPsignal"/>
    <property type="match status" value="1"/>
</dbReference>
<evidence type="ECO:0000256" key="4">
    <source>
        <dbReference type="ARBA" id="ARBA00023136"/>
    </source>
</evidence>
<evidence type="ECO:0000256" key="3">
    <source>
        <dbReference type="ARBA" id="ARBA00022989"/>
    </source>
</evidence>
<evidence type="ECO:0000313" key="13">
    <source>
        <dbReference type="Proteomes" id="UP000006327"/>
    </source>
</evidence>
<keyword evidence="4 9" id="KW-0472">Membrane</keyword>
<evidence type="ECO:0000313" key="12">
    <source>
        <dbReference type="EMBL" id="GAC19959.1"/>
    </source>
</evidence>
<feature type="coiled-coil region" evidence="8">
    <location>
        <begin position="67"/>
        <end position="94"/>
    </location>
</feature>
<evidence type="ECO:0000259" key="11">
    <source>
        <dbReference type="PROSITE" id="PS50885"/>
    </source>
</evidence>
<sequence length="522" mass="55671">MIGYAAILLVTLVAAIILTSSSKFVQGKVGSFVQQTLPALNNINILQTTSKELVLKGYSLYGTTLSTEQFQIDRQQLQQQLDTANKQLASSSSKAKVDNSIGKVKGALNRLYEVMNQSNVDWDLAREHLMALDQQAGELTVELDKLRDTIAIETGKSVDEIDTQLDTSFIIVIVLVTVLILVAVGAYLISQKQIAQPIVSLAKQLDLLSSHRDLTKTLSAHSTLEVGSMAGSINGLLRMFQSGMADVNQAISSIDQSVKQLGTSTQRSGATVGQLQADIGTLVELMATLEQDMQQSLECSESAADEAKQGADNMAQGQQKVQETACSIGELADDIEITAAELLSLQTAGNQVSNVVKTIADIASQTNLLALNAAIEAARAGETGRGFAVVADEVRTLAIRTQQSTDEINTMLENIVVSIQSAVTNMDSNQGKAKKSVDLANDLVETLETGRKSILSLVKVSKESAQLAANSKNISVDVREQVQAFKHLGDSVSEGNASNSKASDSLAQLAASLSKTLEQFKL</sequence>
<keyword evidence="3 9" id="KW-1133">Transmembrane helix</keyword>
<organism evidence="12 13">
    <name type="scientific">Paraglaciecola arctica BSs20135</name>
    <dbReference type="NCBI Taxonomy" id="493475"/>
    <lineage>
        <taxon>Bacteria</taxon>
        <taxon>Pseudomonadati</taxon>
        <taxon>Pseudomonadota</taxon>
        <taxon>Gammaproteobacteria</taxon>
        <taxon>Alteromonadales</taxon>
        <taxon>Alteromonadaceae</taxon>
        <taxon>Paraglaciecola</taxon>
    </lineage>
</organism>
<gene>
    <name evidence="12" type="ORF">GARC_2996</name>
</gene>
<dbReference type="GO" id="GO:0006935">
    <property type="term" value="P:chemotaxis"/>
    <property type="evidence" value="ECO:0007669"/>
    <property type="project" value="UniProtKB-ARBA"/>
</dbReference>
<dbReference type="AlphaFoldDB" id="K6XH35"/>
<dbReference type="InterPro" id="IPR004089">
    <property type="entry name" value="MCPsignal_dom"/>
</dbReference>
<dbReference type="Proteomes" id="UP000006327">
    <property type="component" value="Unassembled WGS sequence"/>
</dbReference>
<accession>K6XH35</accession>
<dbReference type="GO" id="GO:0007165">
    <property type="term" value="P:signal transduction"/>
    <property type="evidence" value="ECO:0007669"/>
    <property type="project" value="UniProtKB-KW"/>
</dbReference>
<keyword evidence="5 7" id="KW-0807">Transducer</keyword>
<dbReference type="PROSITE" id="PS50111">
    <property type="entry name" value="CHEMOTAXIS_TRANSDUC_2"/>
    <property type="match status" value="1"/>
</dbReference>
<evidence type="ECO:0000256" key="7">
    <source>
        <dbReference type="PROSITE-ProRule" id="PRU00284"/>
    </source>
</evidence>
<dbReference type="STRING" id="493475.GARC_2996"/>
<keyword evidence="2 9" id="KW-0812">Transmembrane</keyword>
<feature type="transmembrane region" description="Helical" evidence="9">
    <location>
        <begin position="169"/>
        <end position="189"/>
    </location>
</feature>
<evidence type="ECO:0000256" key="2">
    <source>
        <dbReference type="ARBA" id="ARBA00022692"/>
    </source>
</evidence>
<feature type="domain" description="HAMP" evidence="11">
    <location>
        <begin position="192"/>
        <end position="245"/>
    </location>
</feature>